<dbReference type="GO" id="GO:0008236">
    <property type="term" value="F:serine-type peptidase activity"/>
    <property type="evidence" value="ECO:0007669"/>
    <property type="project" value="InterPro"/>
</dbReference>
<dbReference type="Gene3D" id="3.30.750.44">
    <property type="match status" value="1"/>
</dbReference>
<dbReference type="GO" id="GO:0006508">
    <property type="term" value="P:proteolysis"/>
    <property type="evidence" value="ECO:0007669"/>
    <property type="project" value="InterPro"/>
</dbReference>
<dbReference type="STRING" id="295069.SAMN05421856_102353"/>
<sequence length="360" mass="41157">MKYNYLVLLIFLLFAQNIPAQQSDEQAKIMISEQAKNEVLDSLLQKLNDYYVFPEVAVKVENRIRQYKKQGYYLKITDAKTFAETLTDQLLTITHDKHLRVYYNKEEANQPTSWEAEKEKAKNIQRFKVQKNFGFTKIDILEGNIGYMKIDSFFPVNDAAQTATAVINYLANTDALIIDLRANHGGEPEMVQFLASHFFDSDPVHLNDMYWREGSRTVQYWTLPYVPAKRYLNRPVYIIIDDKTFSAGEEFTYDLQALKRATVIGKTSAGGANPGDEVKIKGQFVAFIPNGKAINPLTKTNWEGTGVKPDIENSGKDVLRETHIIALQDLVKTTSDKKLKEYFQKNLDKIRTNANSAALK</sequence>
<dbReference type="Proteomes" id="UP000199450">
    <property type="component" value="Unassembled WGS sequence"/>
</dbReference>
<protein>
    <submittedName>
        <fullName evidence="3">N-terminal domain of Peptidase_S41</fullName>
    </submittedName>
</protein>
<dbReference type="AlphaFoldDB" id="A0A1H7XE73"/>
<accession>A0A1H7XE73</accession>
<evidence type="ECO:0000313" key="3">
    <source>
        <dbReference type="EMBL" id="SEM31478.1"/>
    </source>
</evidence>
<keyword evidence="4" id="KW-1185">Reference proteome</keyword>
<dbReference type="OrthoDB" id="6397760at2"/>
<feature type="domain" description="Tail specific protease" evidence="2">
    <location>
        <begin position="117"/>
        <end position="314"/>
    </location>
</feature>
<proteinExistence type="predicted"/>
<name>A0A1H7XE73_9FLAO</name>
<dbReference type="InterPro" id="IPR029045">
    <property type="entry name" value="ClpP/crotonase-like_dom_sf"/>
</dbReference>
<dbReference type="SMART" id="SM00245">
    <property type="entry name" value="TSPc"/>
    <property type="match status" value="1"/>
</dbReference>
<dbReference type="CDD" id="cd07563">
    <property type="entry name" value="Peptidase_S41_IRBP"/>
    <property type="match status" value="1"/>
</dbReference>
<organism evidence="3 4">
    <name type="scientific">Chryseobacterium taichungense</name>
    <dbReference type="NCBI Taxonomy" id="295069"/>
    <lineage>
        <taxon>Bacteria</taxon>
        <taxon>Pseudomonadati</taxon>
        <taxon>Bacteroidota</taxon>
        <taxon>Flavobacteriia</taxon>
        <taxon>Flavobacteriales</taxon>
        <taxon>Weeksellaceae</taxon>
        <taxon>Chryseobacterium group</taxon>
        <taxon>Chryseobacterium</taxon>
    </lineage>
</organism>
<dbReference type="SUPFAM" id="SSF52096">
    <property type="entry name" value="ClpP/crotonase"/>
    <property type="match status" value="1"/>
</dbReference>
<evidence type="ECO:0000259" key="2">
    <source>
        <dbReference type="SMART" id="SM00245"/>
    </source>
</evidence>
<dbReference type="EMBL" id="FOBV01000002">
    <property type="protein sequence ID" value="SEM31478.1"/>
    <property type="molecule type" value="Genomic_DNA"/>
</dbReference>
<dbReference type="Pfam" id="PF03572">
    <property type="entry name" value="Peptidase_S41"/>
    <property type="match status" value="1"/>
</dbReference>
<dbReference type="PANTHER" id="PTHR11261:SF3">
    <property type="entry name" value="RETINOL-BINDING PROTEIN 3"/>
    <property type="match status" value="1"/>
</dbReference>
<dbReference type="Gene3D" id="3.90.226.10">
    <property type="entry name" value="2-enoyl-CoA Hydratase, Chain A, domain 1"/>
    <property type="match status" value="1"/>
</dbReference>
<dbReference type="PANTHER" id="PTHR11261">
    <property type="entry name" value="INTERPHOTORECEPTOR RETINOID-BINDING PROTEIN"/>
    <property type="match status" value="1"/>
</dbReference>
<dbReference type="RefSeq" id="WP_089999011.1">
    <property type="nucleotide sequence ID" value="NZ_FOBV01000002.1"/>
</dbReference>
<evidence type="ECO:0000313" key="4">
    <source>
        <dbReference type="Proteomes" id="UP000199450"/>
    </source>
</evidence>
<reference evidence="4" key="1">
    <citation type="submission" date="2016-10" db="EMBL/GenBank/DDBJ databases">
        <authorList>
            <person name="Varghese N."/>
            <person name="Submissions S."/>
        </authorList>
    </citation>
    <scope>NUCLEOTIDE SEQUENCE [LARGE SCALE GENOMIC DNA]</scope>
    <source>
        <strain evidence="4">DSM 17453</strain>
    </source>
</reference>
<keyword evidence="1" id="KW-0732">Signal</keyword>
<feature type="signal peptide" evidence="1">
    <location>
        <begin position="1"/>
        <end position="20"/>
    </location>
</feature>
<gene>
    <name evidence="3" type="ORF">SAMN05421856_102353</name>
</gene>
<evidence type="ECO:0000256" key="1">
    <source>
        <dbReference type="SAM" id="SignalP"/>
    </source>
</evidence>
<dbReference type="Pfam" id="PF11918">
    <property type="entry name" value="Peptidase_S41_N"/>
    <property type="match status" value="1"/>
</dbReference>
<dbReference type="InterPro" id="IPR005151">
    <property type="entry name" value="Tail-specific_protease"/>
</dbReference>
<feature type="chain" id="PRO_5011611079" evidence="1">
    <location>
        <begin position="21"/>
        <end position="360"/>
    </location>
</feature>